<gene>
    <name evidence="2" type="ORF">GTP56_06260</name>
</gene>
<dbReference type="PANTHER" id="PTHR43689">
    <property type="entry name" value="HYDROLASE"/>
    <property type="match status" value="1"/>
</dbReference>
<name>A0A7X4GY55_9BURK</name>
<dbReference type="SUPFAM" id="SSF53474">
    <property type="entry name" value="alpha/beta-Hydrolases"/>
    <property type="match status" value="1"/>
</dbReference>
<dbReference type="RefSeq" id="WP_161049432.1">
    <property type="nucleotide sequence ID" value="NZ_WWCR01000004.1"/>
</dbReference>
<dbReference type="InterPro" id="IPR000073">
    <property type="entry name" value="AB_hydrolase_1"/>
</dbReference>
<keyword evidence="2" id="KW-0378">Hydrolase</keyword>
<proteinExistence type="predicted"/>
<accession>A0A7X4GY55</accession>
<dbReference type="InterPro" id="IPR029058">
    <property type="entry name" value="AB_hydrolase_fold"/>
</dbReference>
<feature type="domain" description="AB hydrolase-1" evidence="1">
    <location>
        <begin position="7"/>
        <end position="135"/>
    </location>
</feature>
<dbReference type="EMBL" id="WWCR01000004">
    <property type="protein sequence ID" value="MYM71801.1"/>
    <property type="molecule type" value="Genomic_DNA"/>
</dbReference>
<sequence length="205" mass="22294">MMMPDKLLFLPGALGRMDFWRPAAGLIRCPAQSIHIGWPGFGPTPAEPDVNGIEDLVARVVKQLDRPSALIAQSMGGVVAIRAALARPEHVTHLVLAATSGGLDVTGLGAQDWREVVRKDFPRLPDWFLNDRQDLTGQLSQLRMPSLLLWGDADAISPVLVGQKLAQHLPRADLHIFEGADHDLAYTHAAEVAALIDQHICATRT</sequence>
<protein>
    <submittedName>
        <fullName evidence="2">Alpha/beta fold hydrolase</fullName>
    </submittedName>
</protein>
<comment type="caution">
    <text evidence="2">The sequence shown here is derived from an EMBL/GenBank/DDBJ whole genome shotgun (WGS) entry which is preliminary data.</text>
</comment>
<dbReference type="AlphaFoldDB" id="A0A7X4GY55"/>
<reference evidence="2 3" key="1">
    <citation type="submission" date="2019-12" db="EMBL/GenBank/DDBJ databases">
        <title>Novel species isolated from a subtropical stream in China.</title>
        <authorList>
            <person name="Lu H."/>
        </authorList>
    </citation>
    <scope>NUCLEOTIDE SEQUENCE [LARGE SCALE GENOMIC DNA]</scope>
    <source>
        <strain evidence="2 3">FT134W</strain>
    </source>
</reference>
<dbReference type="Proteomes" id="UP000469734">
    <property type="component" value="Unassembled WGS sequence"/>
</dbReference>
<evidence type="ECO:0000313" key="3">
    <source>
        <dbReference type="Proteomes" id="UP000469734"/>
    </source>
</evidence>
<organism evidence="2 3">
    <name type="scientific">Duganella margarita</name>
    <dbReference type="NCBI Taxonomy" id="2692170"/>
    <lineage>
        <taxon>Bacteria</taxon>
        <taxon>Pseudomonadati</taxon>
        <taxon>Pseudomonadota</taxon>
        <taxon>Betaproteobacteria</taxon>
        <taxon>Burkholderiales</taxon>
        <taxon>Oxalobacteraceae</taxon>
        <taxon>Telluria group</taxon>
        <taxon>Duganella</taxon>
    </lineage>
</organism>
<dbReference type="Gene3D" id="3.40.50.1820">
    <property type="entry name" value="alpha/beta hydrolase"/>
    <property type="match status" value="1"/>
</dbReference>
<evidence type="ECO:0000313" key="2">
    <source>
        <dbReference type="EMBL" id="MYM71801.1"/>
    </source>
</evidence>
<dbReference type="GO" id="GO:0016787">
    <property type="term" value="F:hydrolase activity"/>
    <property type="evidence" value="ECO:0007669"/>
    <property type="project" value="UniProtKB-KW"/>
</dbReference>
<evidence type="ECO:0000259" key="1">
    <source>
        <dbReference type="Pfam" id="PF00561"/>
    </source>
</evidence>
<dbReference type="PANTHER" id="PTHR43689:SF8">
    <property type="entry name" value="ALPHA_BETA-HYDROLASES SUPERFAMILY PROTEIN"/>
    <property type="match status" value="1"/>
</dbReference>
<dbReference type="Pfam" id="PF00561">
    <property type="entry name" value="Abhydrolase_1"/>
    <property type="match status" value="1"/>
</dbReference>